<name>C6L9X4_9FIRM</name>
<dbReference type="RefSeq" id="WP_006860216.1">
    <property type="nucleotide sequence ID" value="NZ_ACCL02000002.1"/>
</dbReference>
<organism evidence="1 2">
    <name type="scientific">Marvinbryantia formatexigens DSM 14469</name>
    <dbReference type="NCBI Taxonomy" id="478749"/>
    <lineage>
        <taxon>Bacteria</taxon>
        <taxon>Bacillati</taxon>
        <taxon>Bacillota</taxon>
        <taxon>Clostridia</taxon>
        <taxon>Lachnospirales</taxon>
        <taxon>Lachnospiraceae</taxon>
        <taxon>Marvinbryantia</taxon>
    </lineage>
</organism>
<dbReference type="AlphaFoldDB" id="C6L9X4"/>
<proteinExistence type="predicted"/>
<accession>C6L9X4</accession>
<dbReference type="OrthoDB" id="2066307at2"/>
<comment type="caution">
    <text evidence="1">The sequence shown here is derived from an EMBL/GenBank/DDBJ whole genome shotgun (WGS) entry which is preliminary data.</text>
</comment>
<reference evidence="1" key="1">
    <citation type="submission" date="2009-07" db="EMBL/GenBank/DDBJ databases">
        <authorList>
            <person name="Weinstock G."/>
            <person name="Sodergren E."/>
            <person name="Clifton S."/>
            <person name="Fulton L."/>
            <person name="Fulton B."/>
            <person name="Courtney L."/>
            <person name="Fronick C."/>
            <person name="Harrison M."/>
            <person name="Strong C."/>
            <person name="Farmer C."/>
            <person name="Delahaunty K."/>
            <person name="Markovic C."/>
            <person name="Hall O."/>
            <person name="Minx P."/>
            <person name="Tomlinson C."/>
            <person name="Mitreva M."/>
            <person name="Nelson J."/>
            <person name="Hou S."/>
            <person name="Wollam A."/>
            <person name="Pepin K.H."/>
            <person name="Johnson M."/>
            <person name="Bhonagiri V."/>
            <person name="Nash W.E."/>
            <person name="Warren W."/>
            <person name="Chinwalla A."/>
            <person name="Mardis E.R."/>
            <person name="Wilson R.K."/>
        </authorList>
    </citation>
    <scope>NUCLEOTIDE SEQUENCE [LARGE SCALE GENOMIC DNA]</scope>
    <source>
        <strain evidence="1">DSM 14469</strain>
    </source>
</reference>
<keyword evidence="2" id="KW-1185">Reference proteome</keyword>
<dbReference type="Proteomes" id="UP000005561">
    <property type="component" value="Unassembled WGS sequence"/>
</dbReference>
<gene>
    <name evidence="1" type="ORF">BRYFOR_05416</name>
</gene>
<protein>
    <submittedName>
        <fullName evidence="1">Uncharacterized protein</fullName>
    </submittedName>
</protein>
<evidence type="ECO:0000313" key="1">
    <source>
        <dbReference type="EMBL" id="EET62381.1"/>
    </source>
</evidence>
<sequence>MKQDNRDIAIKKITEMSQERVSKVLIFMAGMEAEHVIEKQDEMGQSSKIAQ</sequence>
<evidence type="ECO:0000313" key="2">
    <source>
        <dbReference type="Proteomes" id="UP000005561"/>
    </source>
</evidence>
<dbReference type="EMBL" id="ACCL02000002">
    <property type="protein sequence ID" value="EET62381.1"/>
    <property type="molecule type" value="Genomic_DNA"/>
</dbReference>